<dbReference type="Pfam" id="PF00496">
    <property type="entry name" value="SBP_bac_5"/>
    <property type="match status" value="2"/>
</dbReference>
<evidence type="ECO:0000313" key="5">
    <source>
        <dbReference type="Proteomes" id="UP000766698"/>
    </source>
</evidence>
<dbReference type="InterPro" id="IPR039424">
    <property type="entry name" value="SBP_5"/>
</dbReference>
<dbReference type="SUPFAM" id="SSF53850">
    <property type="entry name" value="Periplasmic binding protein-like II"/>
    <property type="match status" value="3"/>
</dbReference>
<dbReference type="InterPro" id="IPR000914">
    <property type="entry name" value="SBP_5_dom"/>
</dbReference>
<name>A0ABR6EAW2_9ACTN</name>
<dbReference type="CDD" id="cd08501">
    <property type="entry name" value="PBP2_Lpqw"/>
    <property type="match status" value="1"/>
</dbReference>
<feature type="signal peptide" evidence="2">
    <location>
        <begin position="1"/>
        <end position="30"/>
    </location>
</feature>
<feature type="compositionally biased region" description="Basic and acidic residues" evidence="1">
    <location>
        <begin position="296"/>
        <end position="353"/>
    </location>
</feature>
<evidence type="ECO:0000259" key="3">
    <source>
        <dbReference type="Pfam" id="PF00496"/>
    </source>
</evidence>
<feature type="domain" description="Solute-binding protein family 5" evidence="3">
    <location>
        <begin position="386"/>
        <end position="498"/>
    </location>
</feature>
<keyword evidence="5" id="KW-1185">Reference proteome</keyword>
<protein>
    <submittedName>
        <fullName evidence="4">ABC transporter family substrate-binding protein</fullName>
    </submittedName>
</protein>
<dbReference type="RefSeq" id="WP_182853909.1">
    <property type="nucleotide sequence ID" value="NZ_WMLF01000021.1"/>
</dbReference>
<reference evidence="5" key="1">
    <citation type="journal article" date="2020" name="Syst. Appl. Microbiol.">
        <title>Streptomyces alkaliterrae sp. nov., isolated from an alkaline soil, and emended descriptions of Streptomyces alkaliphilus, Streptomyces calidiresistens and Streptomyces durbertensis.</title>
        <authorList>
            <person name="Swiecimska M."/>
            <person name="Golinska P."/>
            <person name="Nouioui I."/>
            <person name="Wypij M."/>
            <person name="Rai M."/>
            <person name="Sangal V."/>
            <person name="Goodfellow M."/>
        </authorList>
    </citation>
    <scope>NUCLEOTIDE SEQUENCE [LARGE SCALE GENOMIC DNA]</scope>
    <source>
        <strain evidence="5">DSM 104538</strain>
    </source>
</reference>
<keyword evidence="2" id="KW-0732">Signal</keyword>
<dbReference type="Proteomes" id="UP000766698">
    <property type="component" value="Unassembled WGS sequence"/>
</dbReference>
<comment type="caution">
    <text evidence="4">The sequence shown here is derived from an EMBL/GenBank/DDBJ whole genome shotgun (WGS) entry which is preliminary data.</text>
</comment>
<dbReference type="Gene3D" id="3.90.76.10">
    <property type="entry name" value="Dipeptide-binding Protein, Domain 1"/>
    <property type="match status" value="1"/>
</dbReference>
<feature type="domain" description="Solute-binding protein family 5" evidence="3">
    <location>
        <begin position="118"/>
        <end position="295"/>
    </location>
</feature>
<accession>A0ABR6EAW2</accession>
<feature type="region of interest" description="Disordered" evidence="1">
    <location>
        <begin position="499"/>
        <end position="539"/>
    </location>
</feature>
<gene>
    <name evidence="4" type="ORF">GL263_02685</name>
</gene>
<sequence>MPASPAPDTAFRRRCVAVLAAGALLPPVLAGCGSGDEPSEGKGGATRDVSAVARDRTATGGTLRWAVDAMPSTLNAFQSDAAEATDRIAAATLPALFTLDARGVPQANPDYLKSAEVTAREPQQTVVYTLADKARWNDGKAIGAGDFEAQWKALSGSDSAYWSARNAGYDRIHKIESGEKPRQVKVTFARPYSDWKSLFTPLYPRSVMGDPKAFNEASRTRLPAAAGPFQLADDGELGKKARTVTLERNPKWWGDRARLDSIVLTPVARGKRAKALAEGKLDLAEIEASELTKVLDGGRESGADTPPEKAAKPEKQEKPEKKADKDAEKKADKDADKDAEKDADADAETKPDAEAPEADVEAEADVDEQADGKSGKVSAKAAAKAAEAAAKAAEQRKNLRELTVRRALGPAYTQLTMNATSGPLRDERVRRAIARALDRDKLAAEAMRPVGLPGKPLGSHLRLAGQDGYHDSSAALGKPGTEAAAGLLASAGWKGGPLPGARAASGADAEQSAEDAKAKAARSTTADKEGGSPHTVTAPVFGGLTHSSATAHVGLLRQTAYADERAADAAEGEGGERLTALRDRADESRKAADEAYRALSRFVGGLLRAEGSLVRAKEGKELVLRMVLPAGPGSEQLRSTGHRIAYMLERVGVRTELQQVRDESYFADHIASGDFDLALFSWPVSAFPVTDARPVFAKPVPAPNGTLMIEQNYSRVGTDQIDLLFEQAANELDDRARQDLLRRIDARVWAVAGSVPLYQRPELVAVNKKLVNAGAFGFETPRYQDIAYRS</sequence>
<dbReference type="PANTHER" id="PTHR30290:SF65">
    <property type="entry name" value="MONOACYL PHOSPHATIDYLINOSITOL TETRAMANNOSIDE-BINDING PROTEIN LPQW-RELATED"/>
    <property type="match status" value="1"/>
</dbReference>
<dbReference type="Gene3D" id="3.40.190.10">
    <property type="entry name" value="Periplasmic binding protein-like II"/>
    <property type="match status" value="2"/>
</dbReference>
<feature type="compositionally biased region" description="Acidic residues" evidence="1">
    <location>
        <begin position="354"/>
        <end position="369"/>
    </location>
</feature>
<feature type="chain" id="PRO_5045555937" evidence="2">
    <location>
        <begin position="31"/>
        <end position="790"/>
    </location>
</feature>
<evidence type="ECO:0000313" key="4">
    <source>
        <dbReference type="EMBL" id="MBB1242482.1"/>
    </source>
</evidence>
<dbReference type="PANTHER" id="PTHR30290">
    <property type="entry name" value="PERIPLASMIC BINDING COMPONENT OF ABC TRANSPORTER"/>
    <property type="match status" value="1"/>
</dbReference>
<evidence type="ECO:0000256" key="2">
    <source>
        <dbReference type="SAM" id="SignalP"/>
    </source>
</evidence>
<feature type="region of interest" description="Disordered" evidence="1">
    <location>
        <begin position="294"/>
        <end position="383"/>
    </location>
</feature>
<proteinExistence type="predicted"/>
<dbReference type="EMBL" id="WMLF01000021">
    <property type="protein sequence ID" value="MBB1242482.1"/>
    <property type="molecule type" value="Genomic_DNA"/>
</dbReference>
<dbReference type="Gene3D" id="3.10.105.10">
    <property type="entry name" value="Dipeptide-binding Protein, Domain 3"/>
    <property type="match status" value="2"/>
</dbReference>
<organism evidence="4 5">
    <name type="scientific">Streptomyces durbertensis</name>
    <dbReference type="NCBI Taxonomy" id="2448886"/>
    <lineage>
        <taxon>Bacteria</taxon>
        <taxon>Bacillati</taxon>
        <taxon>Actinomycetota</taxon>
        <taxon>Actinomycetes</taxon>
        <taxon>Kitasatosporales</taxon>
        <taxon>Streptomycetaceae</taxon>
        <taxon>Streptomyces</taxon>
    </lineage>
</organism>
<evidence type="ECO:0000256" key="1">
    <source>
        <dbReference type="SAM" id="MobiDB-lite"/>
    </source>
</evidence>